<keyword evidence="4" id="KW-1185">Reference proteome</keyword>
<dbReference type="Proteomes" id="UP000030437">
    <property type="component" value="Unassembled WGS sequence"/>
</dbReference>
<protein>
    <recommendedName>
        <fullName evidence="2">DUF1541 domain-containing protein</fullName>
    </recommendedName>
</protein>
<dbReference type="Pfam" id="PF07563">
    <property type="entry name" value="DUF1541"/>
    <property type="match status" value="2"/>
</dbReference>
<dbReference type="EMBL" id="JPVP01000060">
    <property type="protein sequence ID" value="KGR81895.1"/>
    <property type="molecule type" value="Genomic_DNA"/>
</dbReference>
<evidence type="ECO:0000313" key="3">
    <source>
        <dbReference type="EMBL" id="KGR81895.1"/>
    </source>
</evidence>
<organism evidence="3 4">
    <name type="scientific">Lysinibacillus odysseyi 34hs-1 = NBRC 100172</name>
    <dbReference type="NCBI Taxonomy" id="1220589"/>
    <lineage>
        <taxon>Bacteria</taxon>
        <taxon>Bacillati</taxon>
        <taxon>Bacillota</taxon>
        <taxon>Bacilli</taxon>
        <taxon>Bacillales</taxon>
        <taxon>Bacillaceae</taxon>
        <taxon>Lysinibacillus</taxon>
    </lineage>
</organism>
<sequence length="193" mass="21279">MNKKWVAGVFLSASLLAACGGNDEKANEKNTESNADDRTEDYQNAEHSQLHQDNPEEVPQKLRKADDPAFHEGDQVTILADHMPGMKGAVGEITGAYRTTVYMVSYTPLTEGDPVKNHKWVVHEELLTGEEPPLEPGSEVVISANHLKGMEGATAVIESAEETNVYMVDYTSTEGEEVKNHKWLIESELAVKE</sequence>
<proteinExistence type="predicted"/>
<evidence type="ECO:0000313" key="4">
    <source>
        <dbReference type="Proteomes" id="UP000030437"/>
    </source>
</evidence>
<feature type="domain" description="DUF1541" evidence="2">
    <location>
        <begin position="73"/>
        <end position="123"/>
    </location>
</feature>
<dbReference type="STRING" id="1220589.CD32_21530"/>
<feature type="region of interest" description="Disordered" evidence="1">
    <location>
        <begin position="21"/>
        <end position="63"/>
    </location>
</feature>
<comment type="caution">
    <text evidence="3">The sequence shown here is derived from an EMBL/GenBank/DDBJ whole genome shotgun (WGS) entry which is preliminary data.</text>
</comment>
<name>A0A0A3IEL1_9BACI</name>
<dbReference type="Gene3D" id="2.30.30.1210">
    <property type="entry name" value="Domain of unknown function DUF1541"/>
    <property type="match status" value="1"/>
</dbReference>
<gene>
    <name evidence="3" type="ORF">CD32_21530</name>
</gene>
<dbReference type="InterPro" id="IPR011438">
    <property type="entry name" value="DUF1541"/>
</dbReference>
<feature type="domain" description="DUF1541" evidence="2">
    <location>
        <begin position="136"/>
        <end position="186"/>
    </location>
</feature>
<reference evidence="3 4" key="1">
    <citation type="submission" date="2014-02" db="EMBL/GenBank/DDBJ databases">
        <title>Draft genome sequence of Lysinibacillus odysseyi NBRC 100172.</title>
        <authorList>
            <person name="Zhang F."/>
            <person name="Wang G."/>
            <person name="Zhang L."/>
        </authorList>
    </citation>
    <scope>NUCLEOTIDE SEQUENCE [LARGE SCALE GENOMIC DNA]</scope>
    <source>
        <strain evidence="3 4">NBRC 100172</strain>
    </source>
</reference>
<dbReference type="PROSITE" id="PS51257">
    <property type="entry name" value="PROKAR_LIPOPROTEIN"/>
    <property type="match status" value="1"/>
</dbReference>
<accession>A0A0A3IEL1</accession>
<evidence type="ECO:0000256" key="1">
    <source>
        <dbReference type="SAM" id="MobiDB-lite"/>
    </source>
</evidence>
<dbReference type="eggNOG" id="COG1388">
    <property type="taxonomic scope" value="Bacteria"/>
</dbReference>
<dbReference type="AlphaFoldDB" id="A0A0A3IEL1"/>
<dbReference type="RefSeq" id="WP_036158925.1">
    <property type="nucleotide sequence ID" value="NZ_AVCX01000001.1"/>
</dbReference>
<feature type="compositionally biased region" description="Basic and acidic residues" evidence="1">
    <location>
        <begin position="22"/>
        <end position="41"/>
    </location>
</feature>
<evidence type="ECO:0000259" key="2">
    <source>
        <dbReference type="Pfam" id="PF07563"/>
    </source>
</evidence>
<dbReference type="OrthoDB" id="1701949at2"/>
<feature type="compositionally biased region" description="Basic and acidic residues" evidence="1">
    <location>
        <begin position="48"/>
        <end position="63"/>
    </location>
</feature>